<organism evidence="2 3">
    <name type="scientific">Kineosporia mesophila</name>
    <dbReference type="NCBI Taxonomy" id="566012"/>
    <lineage>
        <taxon>Bacteria</taxon>
        <taxon>Bacillati</taxon>
        <taxon>Actinomycetota</taxon>
        <taxon>Actinomycetes</taxon>
        <taxon>Kineosporiales</taxon>
        <taxon>Kineosporiaceae</taxon>
        <taxon>Kineosporia</taxon>
    </lineage>
</organism>
<reference evidence="3" key="1">
    <citation type="journal article" date="2019" name="Int. J. Syst. Evol. Microbiol.">
        <title>The Global Catalogue of Microorganisms (GCM) 10K type strain sequencing project: providing services to taxonomists for standard genome sequencing and annotation.</title>
        <authorList>
            <consortium name="The Broad Institute Genomics Platform"/>
            <consortium name="The Broad Institute Genome Sequencing Center for Infectious Disease"/>
            <person name="Wu L."/>
            <person name="Ma J."/>
        </authorList>
    </citation>
    <scope>NUCLEOTIDE SEQUENCE [LARGE SCALE GENOMIC DNA]</scope>
    <source>
        <strain evidence="3">JCM 16902</strain>
    </source>
</reference>
<name>A0ABP6YUF0_9ACTN</name>
<accession>A0ABP6YUF0</accession>
<sequence length="80" mass="8620">MSETARAVPYCCPFCGEEDLRPVASGSVEGLTRGGWHCRSCLRVFSLSFHGLHRPEQLEPSIPGKHSTHAGTSPGPRTGE</sequence>
<protein>
    <recommendedName>
        <fullName evidence="4">Insertion element protein</fullName>
    </recommendedName>
</protein>
<dbReference type="EMBL" id="BAAAZO010000001">
    <property type="protein sequence ID" value="GAA3591049.1"/>
    <property type="molecule type" value="Genomic_DNA"/>
</dbReference>
<evidence type="ECO:0000313" key="3">
    <source>
        <dbReference type="Proteomes" id="UP001501074"/>
    </source>
</evidence>
<proteinExistence type="predicted"/>
<comment type="caution">
    <text evidence="2">The sequence shown here is derived from an EMBL/GenBank/DDBJ whole genome shotgun (WGS) entry which is preliminary data.</text>
</comment>
<evidence type="ECO:0008006" key="4">
    <source>
        <dbReference type="Google" id="ProtNLM"/>
    </source>
</evidence>
<feature type="region of interest" description="Disordered" evidence="1">
    <location>
        <begin position="56"/>
        <end position="80"/>
    </location>
</feature>
<dbReference type="Proteomes" id="UP001501074">
    <property type="component" value="Unassembled WGS sequence"/>
</dbReference>
<evidence type="ECO:0000313" key="2">
    <source>
        <dbReference type="EMBL" id="GAA3591049.1"/>
    </source>
</evidence>
<gene>
    <name evidence="2" type="ORF">GCM10022223_01980</name>
</gene>
<evidence type="ECO:0000256" key="1">
    <source>
        <dbReference type="SAM" id="MobiDB-lite"/>
    </source>
</evidence>
<keyword evidence="3" id="KW-1185">Reference proteome</keyword>